<dbReference type="GO" id="GO:0004497">
    <property type="term" value="F:monooxygenase activity"/>
    <property type="evidence" value="ECO:0007669"/>
    <property type="project" value="InterPro"/>
</dbReference>
<evidence type="ECO:0000256" key="5">
    <source>
        <dbReference type="ARBA" id="ARBA00023004"/>
    </source>
</evidence>
<dbReference type="AlphaFoldDB" id="A0A9P8RI35"/>
<comment type="caution">
    <text evidence="6">The sequence shown here is derived from an EMBL/GenBank/DDBJ whole genome shotgun (WGS) entry which is preliminary data.</text>
</comment>
<comment type="similarity">
    <text evidence="2">Belongs to the cytochrome P450 family.</text>
</comment>
<dbReference type="PANTHER" id="PTHR46206">
    <property type="entry name" value="CYTOCHROME P450"/>
    <property type="match status" value="1"/>
</dbReference>
<comment type="cofactor">
    <cofactor evidence="1">
        <name>heme</name>
        <dbReference type="ChEBI" id="CHEBI:30413"/>
    </cofactor>
</comment>
<evidence type="ECO:0000256" key="2">
    <source>
        <dbReference type="ARBA" id="ARBA00010617"/>
    </source>
</evidence>
<dbReference type="Proteomes" id="UP000758603">
    <property type="component" value="Unassembled WGS sequence"/>
</dbReference>
<evidence type="ECO:0000313" key="7">
    <source>
        <dbReference type="Proteomes" id="UP000758603"/>
    </source>
</evidence>
<dbReference type="OrthoDB" id="1844152at2759"/>
<evidence type="ECO:0000256" key="3">
    <source>
        <dbReference type="ARBA" id="ARBA00022723"/>
    </source>
</evidence>
<dbReference type="GO" id="GO:0020037">
    <property type="term" value="F:heme binding"/>
    <property type="evidence" value="ECO:0007669"/>
    <property type="project" value="InterPro"/>
</dbReference>
<evidence type="ECO:0000256" key="1">
    <source>
        <dbReference type="ARBA" id="ARBA00001971"/>
    </source>
</evidence>
<name>A0A9P8RI35_9PEZI</name>
<keyword evidence="7" id="KW-1185">Reference proteome</keyword>
<dbReference type="GO" id="GO:0005506">
    <property type="term" value="F:iron ion binding"/>
    <property type="evidence" value="ECO:0007669"/>
    <property type="project" value="InterPro"/>
</dbReference>
<dbReference type="EMBL" id="JAGPXC010000013">
    <property type="protein sequence ID" value="KAH6643327.1"/>
    <property type="molecule type" value="Genomic_DNA"/>
</dbReference>
<dbReference type="Pfam" id="PF00067">
    <property type="entry name" value="p450"/>
    <property type="match status" value="1"/>
</dbReference>
<sequence length="197" mass="22361">MAVGRMANRIYVGTDFCRNEEYLTDTADYAQAVVIVIIIRLMPVIRHRKTGEVFLRDYIQERIDGKLSEYDQKPTDLVQRLIDTAPPVERTVLQLAERVMALNVASIHTSEMVLAIQRNARQEFKFTDSTVIPAGAKIGAVTLTLQRDPEIYENPDVFDDFRFYHAETSETKPITMVNIGVNFHVFSLDTIPGDSHG</sequence>
<protein>
    <submittedName>
        <fullName evidence="6">Cytochrome P450</fullName>
    </submittedName>
</protein>
<dbReference type="GO" id="GO:0016705">
    <property type="term" value="F:oxidoreductase activity, acting on paired donors, with incorporation or reduction of molecular oxygen"/>
    <property type="evidence" value="ECO:0007669"/>
    <property type="project" value="InterPro"/>
</dbReference>
<dbReference type="GeneID" id="70137401"/>
<evidence type="ECO:0000256" key="4">
    <source>
        <dbReference type="ARBA" id="ARBA00023002"/>
    </source>
</evidence>
<evidence type="ECO:0000313" key="6">
    <source>
        <dbReference type="EMBL" id="KAH6643327.1"/>
    </source>
</evidence>
<reference evidence="6" key="1">
    <citation type="journal article" date="2021" name="Nat. Commun.">
        <title>Genetic determinants of endophytism in the Arabidopsis root mycobiome.</title>
        <authorList>
            <person name="Mesny F."/>
            <person name="Miyauchi S."/>
            <person name="Thiergart T."/>
            <person name="Pickel B."/>
            <person name="Atanasova L."/>
            <person name="Karlsson M."/>
            <person name="Huettel B."/>
            <person name="Barry K.W."/>
            <person name="Haridas S."/>
            <person name="Chen C."/>
            <person name="Bauer D."/>
            <person name="Andreopoulos W."/>
            <person name="Pangilinan J."/>
            <person name="LaButti K."/>
            <person name="Riley R."/>
            <person name="Lipzen A."/>
            <person name="Clum A."/>
            <person name="Drula E."/>
            <person name="Henrissat B."/>
            <person name="Kohler A."/>
            <person name="Grigoriev I.V."/>
            <person name="Martin F.M."/>
            <person name="Hacquard S."/>
        </authorList>
    </citation>
    <scope>NUCLEOTIDE SEQUENCE</scope>
    <source>
        <strain evidence="6">MPI-SDFR-AT-0073</strain>
    </source>
</reference>
<dbReference type="RefSeq" id="XP_045951257.1">
    <property type="nucleotide sequence ID" value="XM_046108510.1"/>
</dbReference>
<dbReference type="Gene3D" id="1.10.630.10">
    <property type="entry name" value="Cytochrome P450"/>
    <property type="match status" value="1"/>
</dbReference>
<keyword evidence="3" id="KW-0479">Metal-binding</keyword>
<keyword evidence="5" id="KW-0408">Iron</keyword>
<proteinExistence type="inferred from homology"/>
<dbReference type="InterPro" id="IPR001128">
    <property type="entry name" value="Cyt_P450"/>
</dbReference>
<dbReference type="InterPro" id="IPR036396">
    <property type="entry name" value="Cyt_P450_sf"/>
</dbReference>
<dbReference type="SUPFAM" id="SSF48264">
    <property type="entry name" value="Cytochrome P450"/>
    <property type="match status" value="1"/>
</dbReference>
<accession>A0A9P8RI35</accession>
<keyword evidence="4" id="KW-0560">Oxidoreductase</keyword>
<organism evidence="6 7">
    <name type="scientific">Truncatella angustata</name>
    <dbReference type="NCBI Taxonomy" id="152316"/>
    <lineage>
        <taxon>Eukaryota</taxon>
        <taxon>Fungi</taxon>
        <taxon>Dikarya</taxon>
        <taxon>Ascomycota</taxon>
        <taxon>Pezizomycotina</taxon>
        <taxon>Sordariomycetes</taxon>
        <taxon>Xylariomycetidae</taxon>
        <taxon>Amphisphaeriales</taxon>
        <taxon>Sporocadaceae</taxon>
        <taxon>Truncatella</taxon>
    </lineage>
</organism>
<gene>
    <name evidence="6" type="ORF">BKA67DRAFT_665146</name>
</gene>